<proteinExistence type="predicted"/>
<evidence type="ECO:0000313" key="1">
    <source>
        <dbReference type="EMBL" id="TGX79462.1"/>
    </source>
</evidence>
<dbReference type="Proteomes" id="UP000308886">
    <property type="component" value="Unassembled WGS sequence"/>
</dbReference>
<comment type="caution">
    <text evidence="1">The sequence shown here is derived from an EMBL/GenBank/DDBJ whole genome shotgun (WGS) entry which is preliminary data.</text>
</comment>
<dbReference type="EMBL" id="SRZC01000045">
    <property type="protein sequence ID" value="TGX79462.1"/>
    <property type="molecule type" value="Genomic_DNA"/>
</dbReference>
<gene>
    <name evidence="1" type="ORF">E5358_14870</name>
</gene>
<accession>A0AC61QLG5</accession>
<sequence length="239" mass="27533">MPPDSHGLYFYYHKGSRAEAIPRAQLRDFRGAIQTDGYGVYDYFEQQPDVTLLGCMAHVRGKFTDAQSSYPSLAQQATRYIELLYELEANLKARHATAEEIARERQSKALPIMDTMEKWMQVAAKDCTPSDPLGKALDYAYKLWPRLRRYADNGIYQIDNNAVERNQRPSVIGRKNYLFSKNDRGAEDNAVFYSLLESCQIVGVSPLQWLTDILQRISHDTTEQQIQAMLPYNYKKSQE</sequence>
<evidence type="ECO:0000313" key="2">
    <source>
        <dbReference type="Proteomes" id="UP000308886"/>
    </source>
</evidence>
<keyword evidence="2" id="KW-1185">Reference proteome</keyword>
<name>A0AC61QLG5_9BACT</name>
<organism evidence="1 2">
    <name type="scientific">Palleniella muris</name>
    <dbReference type="NCBI Taxonomy" id="3038145"/>
    <lineage>
        <taxon>Bacteria</taxon>
        <taxon>Pseudomonadati</taxon>
        <taxon>Bacteroidota</taxon>
        <taxon>Bacteroidia</taxon>
        <taxon>Bacteroidales</taxon>
        <taxon>Prevotellaceae</taxon>
        <taxon>Palleniella</taxon>
    </lineage>
</organism>
<reference evidence="1" key="1">
    <citation type="submission" date="2019-04" db="EMBL/GenBank/DDBJ databases">
        <title>Microbes associate with the intestines of laboratory mice.</title>
        <authorList>
            <person name="Navarre W."/>
            <person name="Wong E."/>
            <person name="Huang K."/>
            <person name="Tropini C."/>
            <person name="Ng K."/>
            <person name="Yu B."/>
        </authorList>
    </citation>
    <scope>NUCLEOTIDE SEQUENCE</scope>
    <source>
        <strain evidence="1">NM73_A23</strain>
    </source>
</reference>
<protein>
    <submittedName>
        <fullName evidence="1">IS66 family transposase</fullName>
    </submittedName>
</protein>